<keyword evidence="16 25" id="KW-0472">Membrane</keyword>
<evidence type="ECO:0000256" key="11">
    <source>
        <dbReference type="ARBA" id="ARBA00022737"/>
    </source>
</evidence>
<evidence type="ECO:0000256" key="19">
    <source>
        <dbReference type="ARBA" id="ARBA00047899"/>
    </source>
</evidence>
<dbReference type="Pfam" id="PF00560">
    <property type="entry name" value="LRR_1"/>
    <property type="match status" value="3"/>
</dbReference>
<dbReference type="PANTHER" id="PTHR48005">
    <property type="entry name" value="LEUCINE RICH REPEAT KINASE 2"/>
    <property type="match status" value="1"/>
</dbReference>
<keyword evidence="9 25" id="KW-0812">Transmembrane</keyword>
<dbReference type="AlphaFoldDB" id="A0A2P2LXX2"/>
<dbReference type="FunFam" id="3.80.10.10:FF:000101">
    <property type="entry name" value="LRR receptor-like serine/threonine-protein kinase ERECTA"/>
    <property type="match status" value="1"/>
</dbReference>
<evidence type="ECO:0000256" key="13">
    <source>
        <dbReference type="ARBA" id="ARBA00022777"/>
    </source>
</evidence>
<feature type="transmembrane region" description="Helical" evidence="25">
    <location>
        <begin position="252"/>
        <end position="277"/>
    </location>
</feature>
<evidence type="ECO:0000256" key="9">
    <source>
        <dbReference type="ARBA" id="ARBA00022692"/>
    </source>
</evidence>
<evidence type="ECO:0000256" key="6">
    <source>
        <dbReference type="ARBA" id="ARBA00022553"/>
    </source>
</evidence>
<keyword evidence="7" id="KW-0433">Leucine-rich repeat</keyword>
<comment type="subunit">
    <text evidence="22">Interacts with the ACC synthases ACS5 and ACS9 but not ACS2, via the kinase domain.</text>
</comment>
<evidence type="ECO:0000256" key="2">
    <source>
        <dbReference type="ARBA" id="ARBA00008684"/>
    </source>
</evidence>
<evidence type="ECO:0000256" key="4">
    <source>
        <dbReference type="ARBA" id="ARBA00022475"/>
    </source>
</evidence>
<evidence type="ECO:0000256" key="17">
    <source>
        <dbReference type="ARBA" id="ARBA00023170"/>
    </source>
</evidence>
<evidence type="ECO:0000256" key="7">
    <source>
        <dbReference type="ARBA" id="ARBA00022614"/>
    </source>
</evidence>
<keyword evidence="17" id="KW-0675">Receptor</keyword>
<dbReference type="EMBL" id="GGEC01042335">
    <property type="protein sequence ID" value="MBX22819.1"/>
    <property type="molecule type" value="Transcribed_RNA"/>
</dbReference>
<reference evidence="27" key="1">
    <citation type="submission" date="2018-02" db="EMBL/GenBank/DDBJ databases">
        <title>Rhizophora mucronata_Transcriptome.</title>
        <authorList>
            <person name="Meera S.P."/>
            <person name="Sreeshan A."/>
            <person name="Augustine A."/>
        </authorList>
    </citation>
    <scope>NUCLEOTIDE SEQUENCE</scope>
    <source>
        <tissue evidence="27">Leaf</tissue>
    </source>
</reference>
<dbReference type="SMART" id="SM00220">
    <property type="entry name" value="S_TKc"/>
    <property type="match status" value="1"/>
</dbReference>
<sequence>MTYGSHMSAIMSVYPIRCQGPWLYCILLLYLLVNKSGAISSDGEALLSFRNSIVTSDGILPLWRPEDPDPCNWRGVECDPKTKRVIFLSLKNHKLSGAISPDLGKLDRLRILALHNNNLYGSIPQELGNCTDLQGVYLQGNYLSGLIPSELGNLSLLKYLDISGNSLGGSIPSSLGNLANLITFNVSNNFLRGPIPSDGVLINFTISSFAGNRDLCGKQINMTCKENGGPATDSQSPPSAQNQGEKKNSGQLLISASATVGALLLVALMCFWGCFLYKKLGKNEGNSIAMDVSGGASIVMFHGDLPYSSKEIIKKLETLNEEHVIGCGGFGKVYKLAMDDGKVFALKRIVKLNEGFDRFFERELEILGSIKHRYLVNLRGYCNSPTSKLLIYDFLSGGSLDEALQERCEQLDWETRLNIIMGAAKGLAYLHHDCSPRIIHRDIKSSNILLDGNLEARVSDFGLAKLLKDEESHITTIVAGTFGYLAPEYMQSGRATEKTDVYSFGVLVLEVLSGKRPADASFIEKGLNIVGWLNFLVTENRPREIADLNCEGVNVESLDALLVVAGQCVSSSPEDRPTMHRVVQLLESEVMTPCPSDFYDSNSD</sequence>
<dbReference type="Gene3D" id="1.10.510.10">
    <property type="entry name" value="Transferase(Phosphotransferase) domain 1"/>
    <property type="match status" value="1"/>
</dbReference>
<dbReference type="SUPFAM" id="SSF52058">
    <property type="entry name" value="L domain-like"/>
    <property type="match status" value="1"/>
</dbReference>
<dbReference type="SUPFAM" id="SSF56112">
    <property type="entry name" value="Protein kinase-like (PK-like)"/>
    <property type="match status" value="1"/>
</dbReference>
<name>A0A2P2LXX2_RHIMU</name>
<accession>A0A2P2LXX2</accession>
<keyword evidence="6" id="KW-0597">Phosphoprotein</keyword>
<evidence type="ECO:0000259" key="26">
    <source>
        <dbReference type="PROSITE" id="PS50011"/>
    </source>
</evidence>
<proteinExistence type="inferred from homology"/>
<feature type="binding site" evidence="23">
    <location>
        <position position="351"/>
    </location>
    <ligand>
        <name>ATP</name>
        <dbReference type="ChEBI" id="CHEBI:30616"/>
    </ligand>
</feature>
<dbReference type="FunFam" id="3.30.200.20:FF:000282">
    <property type="entry name" value="LRR receptor-like serine/threonine-protein kinase FEI 1"/>
    <property type="match status" value="1"/>
</dbReference>
<dbReference type="InterPro" id="IPR000719">
    <property type="entry name" value="Prot_kinase_dom"/>
</dbReference>
<protein>
    <recommendedName>
        <fullName evidence="3">non-specific serine/threonine protein kinase</fullName>
        <ecNumber evidence="3">2.7.11.1</ecNumber>
    </recommendedName>
</protein>
<keyword evidence="8" id="KW-0808">Transferase</keyword>
<evidence type="ECO:0000256" key="16">
    <source>
        <dbReference type="ARBA" id="ARBA00023136"/>
    </source>
</evidence>
<dbReference type="InterPro" id="IPR011009">
    <property type="entry name" value="Kinase-like_dom_sf"/>
</dbReference>
<evidence type="ECO:0000256" key="25">
    <source>
        <dbReference type="SAM" id="Phobius"/>
    </source>
</evidence>
<dbReference type="PROSITE" id="PS00108">
    <property type="entry name" value="PROTEIN_KINASE_ST"/>
    <property type="match status" value="1"/>
</dbReference>
<keyword evidence="15 25" id="KW-1133">Transmembrane helix</keyword>
<dbReference type="InterPro" id="IPR017441">
    <property type="entry name" value="Protein_kinase_ATP_BS"/>
</dbReference>
<evidence type="ECO:0000256" key="14">
    <source>
        <dbReference type="ARBA" id="ARBA00022840"/>
    </source>
</evidence>
<keyword evidence="11" id="KW-0677">Repeat</keyword>
<keyword evidence="4" id="KW-1003">Cell membrane</keyword>
<evidence type="ECO:0000256" key="20">
    <source>
        <dbReference type="ARBA" id="ARBA00048679"/>
    </source>
</evidence>
<evidence type="ECO:0000256" key="23">
    <source>
        <dbReference type="PROSITE-ProRule" id="PRU10141"/>
    </source>
</evidence>
<comment type="catalytic activity">
    <reaction evidence="19">
        <text>L-threonyl-[protein] + ATP = O-phospho-L-threonyl-[protein] + ADP + H(+)</text>
        <dbReference type="Rhea" id="RHEA:46608"/>
        <dbReference type="Rhea" id="RHEA-COMP:11060"/>
        <dbReference type="Rhea" id="RHEA-COMP:11605"/>
        <dbReference type="ChEBI" id="CHEBI:15378"/>
        <dbReference type="ChEBI" id="CHEBI:30013"/>
        <dbReference type="ChEBI" id="CHEBI:30616"/>
        <dbReference type="ChEBI" id="CHEBI:61977"/>
        <dbReference type="ChEBI" id="CHEBI:456216"/>
        <dbReference type="EC" id="2.7.11.1"/>
    </reaction>
</comment>
<dbReference type="PROSITE" id="PS00107">
    <property type="entry name" value="PROTEIN_KINASE_ATP"/>
    <property type="match status" value="1"/>
</dbReference>
<evidence type="ECO:0000256" key="5">
    <source>
        <dbReference type="ARBA" id="ARBA00022527"/>
    </source>
</evidence>
<dbReference type="Gene3D" id="3.30.200.20">
    <property type="entry name" value="Phosphorylase Kinase, domain 1"/>
    <property type="match status" value="1"/>
</dbReference>
<dbReference type="GO" id="GO:0005524">
    <property type="term" value="F:ATP binding"/>
    <property type="evidence" value="ECO:0007669"/>
    <property type="project" value="UniProtKB-UniRule"/>
</dbReference>
<dbReference type="GO" id="GO:0005886">
    <property type="term" value="C:plasma membrane"/>
    <property type="evidence" value="ECO:0007669"/>
    <property type="project" value="UniProtKB-SubCell"/>
</dbReference>
<dbReference type="EMBL" id="GGEC01042330">
    <property type="protein sequence ID" value="MBX22814.1"/>
    <property type="molecule type" value="Transcribed_RNA"/>
</dbReference>
<keyword evidence="14 23" id="KW-0067">ATP-binding</keyword>
<feature type="domain" description="Protein kinase" evidence="26">
    <location>
        <begin position="319"/>
        <end position="591"/>
    </location>
</feature>
<evidence type="ECO:0000256" key="1">
    <source>
        <dbReference type="ARBA" id="ARBA00004251"/>
    </source>
</evidence>
<dbReference type="Pfam" id="PF00069">
    <property type="entry name" value="Pkinase"/>
    <property type="match status" value="1"/>
</dbReference>
<dbReference type="PANTHER" id="PTHR48005:SF13">
    <property type="entry name" value="SERINE_THREONINE-PROTEIN KINASE DDB_G0278509-RELATED"/>
    <property type="match status" value="1"/>
</dbReference>
<comment type="subcellular location">
    <subcellularLocation>
        <location evidence="1">Cell membrane</location>
        <topology evidence="1">Single-pass type I membrane protein</topology>
    </subcellularLocation>
</comment>
<evidence type="ECO:0000256" key="12">
    <source>
        <dbReference type="ARBA" id="ARBA00022741"/>
    </source>
</evidence>
<comment type="similarity">
    <text evidence="2">Belongs to the protein kinase superfamily. Ser/Thr protein kinase family.</text>
</comment>
<keyword evidence="5" id="KW-0723">Serine/threonine-protein kinase</keyword>
<dbReference type="FunFam" id="1.10.510.10:FF:000146">
    <property type="entry name" value="LRR receptor-like serine/threonine-protein kinase IOS1"/>
    <property type="match status" value="1"/>
</dbReference>
<dbReference type="InterPro" id="IPR001611">
    <property type="entry name" value="Leu-rich_rpt"/>
</dbReference>
<feature type="region of interest" description="Disordered" evidence="24">
    <location>
        <begin position="226"/>
        <end position="246"/>
    </location>
</feature>
<evidence type="ECO:0000256" key="15">
    <source>
        <dbReference type="ARBA" id="ARBA00022989"/>
    </source>
</evidence>
<evidence type="ECO:0000256" key="18">
    <source>
        <dbReference type="ARBA" id="ARBA00023180"/>
    </source>
</evidence>
<dbReference type="PROSITE" id="PS50011">
    <property type="entry name" value="PROTEIN_KINASE_DOM"/>
    <property type="match status" value="1"/>
</dbReference>
<evidence type="ECO:0000313" key="27">
    <source>
        <dbReference type="EMBL" id="MBX22814.1"/>
    </source>
</evidence>
<evidence type="ECO:0000256" key="8">
    <source>
        <dbReference type="ARBA" id="ARBA00022679"/>
    </source>
</evidence>
<evidence type="ECO:0000256" key="3">
    <source>
        <dbReference type="ARBA" id="ARBA00012513"/>
    </source>
</evidence>
<dbReference type="InterPro" id="IPR051420">
    <property type="entry name" value="Ser_Thr_Kinases_DiverseReg"/>
</dbReference>
<dbReference type="EMBL" id="GGEC01042333">
    <property type="protein sequence ID" value="MBX22817.1"/>
    <property type="molecule type" value="Transcribed_RNA"/>
</dbReference>
<dbReference type="GO" id="GO:0004674">
    <property type="term" value="F:protein serine/threonine kinase activity"/>
    <property type="evidence" value="ECO:0007669"/>
    <property type="project" value="UniProtKB-KW"/>
</dbReference>
<keyword evidence="18" id="KW-0325">Glycoprotein</keyword>
<dbReference type="EC" id="2.7.11.1" evidence="3"/>
<dbReference type="Gene3D" id="3.80.10.10">
    <property type="entry name" value="Ribonuclease Inhibitor"/>
    <property type="match status" value="1"/>
</dbReference>
<evidence type="ECO:0000256" key="24">
    <source>
        <dbReference type="SAM" id="MobiDB-lite"/>
    </source>
</evidence>
<keyword evidence="12 23" id="KW-0547">Nucleotide-binding</keyword>
<feature type="compositionally biased region" description="Polar residues" evidence="24">
    <location>
        <begin position="232"/>
        <end position="246"/>
    </location>
</feature>
<organism evidence="27">
    <name type="scientific">Rhizophora mucronata</name>
    <name type="common">Asiatic mangrove</name>
    <dbReference type="NCBI Taxonomy" id="61149"/>
    <lineage>
        <taxon>Eukaryota</taxon>
        <taxon>Viridiplantae</taxon>
        <taxon>Streptophyta</taxon>
        <taxon>Embryophyta</taxon>
        <taxon>Tracheophyta</taxon>
        <taxon>Spermatophyta</taxon>
        <taxon>Magnoliopsida</taxon>
        <taxon>eudicotyledons</taxon>
        <taxon>Gunneridae</taxon>
        <taxon>Pentapetalae</taxon>
        <taxon>rosids</taxon>
        <taxon>fabids</taxon>
        <taxon>Malpighiales</taxon>
        <taxon>Rhizophoraceae</taxon>
        <taxon>Rhizophora</taxon>
    </lineage>
</organism>
<dbReference type="EMBL" id="GGEC01042336">
    <property type="protein sequence ID" value="MBX22820.1"/>
    <property type="molecule type" value="Transcribed_RNA"/>
</dbReference>
<dbReference type="InterPro" id="IPR032675">
    <property type="entry name" value="LRR_dom_sf"/>
</dbReference>
<keyword evidence="10" id="KW-0732">Signal</keyword>
<evidence type="ECO:0000256" key="21">
    <source>
        <dbReference type="ARBA" id="ARBA00059946"/>
    </source>
</evidence>
<dbReference type="Pfam" id="PF08263">
    <property type="entry name" value="LRRNT_2"/>
    <property type="match status" value="1"/>
</dbReference>
<dbReference type="InterPro" id="IPR008271">
    <property type="entry name" value="Ser/Thr_kinase_AS"/>
</dbReference>
<comment type="catalytic activity">
    <reaction evidence="20">
        <text>L-seryl-[protein] + ATP = O-phospho-L-seryl-[protein] + ADP + H(+)</text>
        <dbReference type="Rhea" id="RHEA:17989"/>
        <dbReference type="Rhea" id="RHEA-COMP:9863"/>
        <dbReference type="Rhea" id="RHEA-COMP:11604"/>
        <dbReference type="ChEBI" id="CHEBI:15378"/>
        <dbReference type="ChEBI" id="CHEBI:29999"/>
        <dbReference type="ChEBI" id="CHEBI:30616"/>
        <dbReference type="ChEBI" id="CHEBI:83421"/>
        <dbReference type="ChEBI" id="CHEBI:456216"/>
        <dbReference type="EC" id="2.7.11.1"/>
    </reaction>
</comment>
<evidence type="ECO:0000256" key="10">
    <source>
        <dbReference type="ARBA" id="ARBA00022729"/>
    </source>
</evidence>
<dbReference type="InterPro" id="IPR013210">
    <property type="entry name" value="LRR_N_plant-typ"/>
</dbReference>
<evidence type="ECO:0000256" key="22">
    <source>
        <dbReference type="ARBA" id="ARBA00064486"/>
    </source>
</evidence>
<comment type="function">
    <text evidence="21">Involved in the signaling pathway that regulates cell wall function, including cellulose biosynthesis, likely via an 1-aminocyclopropane-1-carboxylic acid (ACC)-mediated signal (a precursor of ethylene).</text>
</comment>
<keyword evidence="13" id="KW-0418">Kinase</keyword>